<feature type="region of interest" description="Disordered" evidence="4">
    <location>
        <begin position="128"/>
        <end position="152"/>
    </location>
</feature>
<dbReference type="CDD" id="cd00090">
    <property type="entry name" value="HTH_ARSR"/>
    <property type="match status" value="1"/>
</dbReference>
<feature type="compositionally biased region" description="Pro residues" evidence="4">
    <location>
        <begin position="136"/>
        <end position="145"/>
    </location>
</feature>
<organism evidence="6 7">
    <name type="scientific">Amycolatopsis minnesotensis</name>
    <dbReference type="NCBI Taxonomy" id="337894"/>
    <lineage>
        <taxon>Bacteria</taxon>
        <taxon>Bacillati</taxon>
        <taxon>Actinomycetota</taxon>
        <taxon>Actinomycetes</taxon>
        <taxon>Pseudonocardiales</taxon>
        <taxon>Pseudonocardiaceae</taxon>
        <taxon>Amycolatopsis</taxon>
    </lineage>
</organism>
<evidence type="ECO:0000313" key="7">
    <source>
        <dbReference type="Proteomes" id="UP001501116"/>
    </source>
</evidence>
<dbReference type="EMBL" id="BAAANN010000030">
    <property type="protein sequence ID" value="GAA1978623.1"/>
    <property type="molecule type" value="Genomic_DNA"/>
</dbReference>
<dbReference type="InterPro" id="IPR036388">
    <property type="entry name" value="WH-like_DNA-bd_sf"/>
</dbReference>
<accession>A0ABN2S1L5</accession>
<dbReference type="PANTHER" id="PTHR33204">
    <property type="entry name" value="TRANSCRIPTIONAL REGULATOR, MARR FAMILY"/>
    <property type="match status" value="1"/>
</dbReference>
<sequence>MKCGTGSIGRMRQVRVRERVEEMADFCDVEVALAVLGGKWKLLIVRYLDTGPHRFGELKRAMPGITQRMLTRQLRELEDDGLVLRTAYAEAPPRTEYRLTSAGESLKSLLHDFSEWGSWYRGHLRELASGEAAPGPEAPAPPPTSDRPRTAG</sequence>
<dbReference type="PROSITE" id="PS51118">
    <property type="entry name" value="HTH_HXLR"/>
    <property type="match status" value="1"/>
</dbReference>
<dbReference type="InterPro" id="IPR002577">
    <property type="entry name" value="HTH_HxlR"/>
</dbReference>
<dbReference type="Gene3D" id="1.10.10.10">
    <property type="entry name" value="Winged helix-like DNA-binding domain superfamily/Winged helix DNA-binding domain"/>
    <property type="match status" value="1"/>
</dbReference>
<protein>
    <recommendedName>
        <fullName evidence="5">HTH hxlR-type domain-containing protein</fullName>
    </recommendedName>
</protein>
<dbReference type="Proteomes" id="UP001501116">
    <property type="component" value="Unassembled WGS sequence"/>
</dbReference>
<keyword evidence="2" id="KW-0238">DNA-binding</keyword>
<feature type="domain" description="HTH hxlR-type" evidence="5">
    <location>
        <begin position="27"/>
        <end position="125"/>
    </location>
</feature>
<evidence type="ECO:0000313" key="6">
    <source>
        <dbReference type="EMBL" id="GAA1978623.1"/>
    </source>
</evidence>
<evidence type="ECO:0000256" key="1">
    <source>
        <dbReference type="ARBA" id="ARBA00023015"/>
    </source>
</evidence>
<keyword evidence="7" id="KW-1185">Reference proteome</keyword>
<keyword evidence="3" id="KW-0804">Transcription</keyword>
<reference evidence="6 7" key="1">
    <citation type="journal article" date="2019" name="Int. J. Syst. Evol. Microbiol.">
        <title>The Global Catalogue of Microorganisms (GCM) 10K type strain sequencing project: providing services to taxonomists for standard genome sequencing and annotation.</title>
        <authorList>
            <consortium name="The Broad Institute Genomics Platform"/>
            <consortium name="The Broad Institute Genome Sequencing Center for Infectious Disease"/>
            <person name="Wu L."/>
            <person name="Ma J."/>
        </authorList>
    </citation>
    <scope>NUCLEOTIDE SEQUENCE [LARGE SCALE GENOMIC DNA]</scope>
    <source>
        <strain evidence="6 7">JCM 14545</strain>
    </source>
</reference>
<dbReference type="Pfam" id="PF01638">
    <property type="entry name" value="HxlR"/>
    <property type="match status" value="1"/>
</dbReference>
<evidence type="ECO:0000256" key="3">
    <source>
        <dbReference type="ARBA" id="ARBA00023163"/>
    </source>
</evidence>
<dbReference type="InterPro" id="IPR011991">
    <property type="entry name" value="ArsR-like_HTH"/>
</dbReference>
<dbReference type="InterPro" id="IPR036390">
    <property type="entry name" value="WH_DNA-bd_sf"/>
</dbReference>
<dbReference type="PANTHER" id="PTHR33204:SF29">
    <property type="entry name" value="TRANSCRIPTIONAL REGULATOR"/>
    <property type="match status" value="1"/>
</dbReference>
<name>A0ABN2S1L5_9PSEU</name>
<evidence type="ECO:0000256" key="2">
    <source>
        <dbReference type="ARBA" id="ARBA00023125"/>
    </source>
</evidence>
<gene>
    <name evidence="6" type="ORF">GCM10009754_63420</name>
</gene>
<evidence type="ECO:0000259" key="5">
    <source>
        <dbReference type="PROSITE" id="PS51118"/>
    </source>
</evidence>
<dbReference type="SUPFAM" id="SSF46785">
    <property type="entry name" value="Winged helix' DNA-binding domain"/>
    <property type="match status" value="1"/>
</dbReference>
<comment type="caution">
    <text evidence="6">The sequence shown here is derived from an EMBL/GenBank/DDBJ whole genome shotgun (WGS) entry which is preliminary data.</text>
</comment>
<keyword evidence="1" id="KW-0805">Transcription regulation</keyword>
<evidence type="ECO:0000256" key="4">
    <source>
        <dbReference type="SAM" id="MobiDB-lite"/>
    </source>
</evidence>
<proteinExistence type="predicted"/>